<organism evidence="1 2">
    <name type="scientific">Lacinutrix neustonica</name>
    <dbReference type="NCBI Taxonomy" id="2980107"/>
    <lineage>
        <taxon>Bacteria</taxon>
        <taxon>Pseudomonadati</taxon>
        <taxon>Bacteroidota</taxon>
        <taxon>Flavobacteriia</taxon>
        <taxon>Flavobacteriales</taxon>
        <taxon>Flavobacteriaceae</taxon>
        <taxon>Lacinutrix</taxon>
    </lineage>
</organism>
<evidence type="ECO:0000313" key="1">
    <source>
        <dbReference type="EMBL" id="WAC03013.1"/>
    </source>
</evidence>
<dbReference type="Proteomes" id="UP001164705">
    <property type="component" value="Chromosome"/>
</dbReference>
<gene>
    <name evidence="1" type="ORF">N7U66_05120</name>
</gene>
<dbReference type="RefSeq" id="WP_267677602.1">
    <property type="nucleotide sequence ID" value="NZ_CP113088.1"/>
</dbReference>
<dbReference type="AlphaFoldDB" id="A0A9E8MWP6"/>
<dbReference type="KEGG" id="lnu:N7U66_05120"/>
<dbReference type="EMBL" id="CP113088">
    <property type="protein sequence ID" value="WAC03013.1"/>
    <property type="molecule type" value="Genomic_DNA"/>
</dbReference>
<reference evidence="1" key="1">
    <citation type="submission" date="2022-11" db="EMBL/GenBank/DDBJ databases">
        <title>Lacinutrix neustonica HL-RS19T sp. nov., isolated from the surface microlayer sample of brackish Lake Shihwa.</title>
        <authorList>
            <person name="Choi J.Y."/>
            <person name="Hwang C.Y."/>
        </authorList>
    </citation>
    <scope>NUCLEOTIDE SEQUENCE</scope>
    <source>
        <strain evidence="1">HL-RS19</strain>
    </source>
</reference>
<keyword evidence="2" id="KW-1185">Reference proteome</keyword>
<accession>A0A9E8MWP6</accession>
<evidence type="ECO:0000313" key="2">
    <source>
        <dbReference type="Proteomes" id="UP001164705"/>
    </source>
</evidence>
<sequence length="131" mass="16112">MTFPIIDISTKKWNYEDLMEYVCYDEYIYTNKDSVFEKYYKDKLFCDGNGQIYKAIGKAEMTEEWRNWLRFIPNVWKTKIVFKNMYKEMPIEELRTFLLERISDLKQDDFTRQWKVDVQKAKTHSELINDK</sequence>
<protein>
    <submittedName>
        <fullName evidence="1">Uncharacterized protein</fullName>
    </submittedName>
</protein>
<proteinExistence type="predicted"/>
<name>A0A9E8MWP6_9FLAO</name>